<evidence type="ECO:0000256" key="1">
    <source>
        <dbReference type="SAM" id="SignalP"/>
    </source>
</evidence>
<dbReference type="Proteomes" id="UP000291822">
    <property type="component" value="Unassembled WGS sequence"/>
</dbReference>
<dbReference type="SUPFAM" id="SSF56935">
    <property type="entry name" value="Porins"/>
    <property type="match status" value="1"/>
</dbReference>
<comment type="caution">
    <text evidence="2">The sequence shown here is derived from an EMBL/GenBank/DDBJ whole genome shotgun (WGS) entry which is preliminary data.</text>
</comment>
<evidence type="ECO:0000313" key="3">
    <source>
        <dbReference type="Proteomes" id="UP000291822"/>
    </source>
</evidence>
<gene>
    <name evidence="2" type="ORF">EZM97_21880</name>
</gene>
<dbReference type="RefSeq" id="WP_131410772.1">
    <property type="nucleotide sequence ID" value="NZ_SJTG01000003.1"/>
</dbReference>
<dbReference type="InterPro" id="IPR023614">
    <property type="entry name" value="Porin_dom_sf"/>
</dbReference>
<keyword evidence="1" id="KW-0732">Signal</keyword>
<evidence type="ECO:0008006" key="4">
    <source>
        <dbReference type="Google" id="ProtNLM"/>
    </source>
</evidence>
<protein>
    <recommendedName>
        <fullName evidence="4">Porin</fullName>
    </recommendedName>
</protein>
<sequence>MLKRRLPWAGLVALALAGPVLAQDASLHAYIDARLVSAPDQPSWTQGGVGKARYGRGDNGLQFGGGAVVGTIQATPSLLLYADIQYQTTDRSTLSVVEAYLRYRPVSTGAWRGSLKLGVFLPPVSLENDAIGWTSPWTITPSAINSWAGEELRAKGLQGELEWRGERQTLAFGGSLFKGNDPTGTLLDVRGWSLSDLTSGLGSKLREPDSYLQAFGDPDRPRYDPFQEIDGRWGWYANLAWRSPEHGQLTLMRYDNRGDPAAHTTYDGSADVFAWRTYFWSAGARTDTGPVTWIAQAMDGTTEIDPFTGLRLETRFRSAFLLAGWNRGAWRPALRFDHFSTGEYRNGASEHQGESGNAITAALNWRPRPWLRLTGEVLHIEGTRSVLQAFGLPTRFNDTQLQLNARLIY</sequence>
<dbReference type="EMBL" id="SJTG01000003">
    <property type="protein sequence ID" value="TCI08899.1"/>
    <property type="molecule type" value="Genomic_DNA"/>
</dbReference>
<feature type="signal peptide" evidence="1">
    <location>
        <begin position="1"/>
        <end position="22"/>
    </location>
</feature>
<proteinExistence type="predicted"/>
<evidence type="ECO:0000313" key="2">
    <source>
        <dbReference type="EMBL" id="TCI08899.1"/>
    </source>
</evidence>
<feature type="chain" id="PRO_5020315915" description="Porin" evidence="1">
    <location>
        <begin position="23"/>
        <end position="409"/>
    </location>
</feature>
<name>A0A4R0YK59_9GAMM</name>
<dbReference type="AlphaFoldDB" id="A0A4R0YK59"/>
<keyword evidence="3" id="KW-1185">Reference proteome</keyword>
<reference evidence="2 3" key="1">
    <citation type="submission" date="2019-02" db="EMBL/GenBank/DDBJ databases">
        <title>Dyella amyloliquefaciens sp. nov., isolated from forest soil.</title>
        <authorList>
            <person name="Gao Z.-H."/>
            <person name="Qiu L.-H."/>
        </authorList>
    </citation>
    <scope>NUCLEOTIDE SEQUENCE [LARGE SCALE GENOMIC DNA]</scope>
    <source>
        <strain evidence="2 3">KACC 12747</strain>
    </source>
</reference>
<organism evidence="2 3">
    <name type="scientific">Dyella soli</name>
    <dbReference type="NCBI Taxonomy" id="522319"/>
    <lineage>
        <taxon>Bacteria</taxon>
        <taxon>Pseudomonadati</taxon>
        <taxon>Pseudomonadota</taxon>
        <taxon>Gammaproteobacteria</taxon>
        <taxon>Lysobacterales</taxon>
        <taxon>Rhodanobacteraceae</taxon>
        <taxon>Dyella</taxon>
    </lineage>
</organism>
<dbReference type="Gene3D" id="2.40.160.10">
    <property type="entry name" value="Porin"/>
    <property type="match status" value="1"/>
</dbReference>
<accession>A0A4R0YK59</accession>